<evidence type="ECO:0000313" key="3">
    <source>
        <dbReference type="Proteomes" id="UP001172082"/>
    </source>
</evidence>
<evidence type="ECO:0000259" key="1">
    <source>
        <dbReference type="Pfam" id="PF08242"/>
    </source>
</evidence>
<dbReference type="SUPFAM" id="SSF53335">
    <property type="entry name" value="S-adenosyl-L-methionine-dependent methyltransferases"/>
    <property type="match status" value="1"/>
</dbReference>
<reference evidence="2" key="1">
    <citation type="submission" date="2023-06" db="EMBL/GenBank/DDBJ databases">
        <title>Genomic of Parafulvivirga corallium.</title>
        <authorList>
            <person name="Wang G."/>
        </authorList>
    </citation>
    <scope>NUCLEOTIDE SEQUENCE</scope>
    <source>
        <strain evidence="2">BMA10</strain>
    </source>
</reference>
<gene>
    <name evidence="2" type="ORF">QQ008_30020</name>
</gene>
<dbReference type="Pfam" id="PF08242">
    <property type="entry name" value="Methyltransf_12"/>
    <property type="match status" value="1"/>
</dbReference>
<dbReference type="Gene3D" id="3.40.50.150">
    <property type="entry name" value="Vaccinia Virus protein VP39"/>
    <property type="match status" value="1"/>
</dbReference>
<protein>
    <submittedName>
        <fullName evidence="2">Class I SAM-dependent methyltransferase</fullName>
        <ecNumber evidence="2">2.1.1.-</ecNumber>
    </submittedName>
</protein>
<dbReference type="Proteomes" id="UP001172082">
    <property type="component" value="Unassembled WGS sequence"/>
</dbReference>
<accession>A0ABT8KY01</accession>
<keyword evidence="2" id="KW-0489">Methyltransferase</keyword>
<comment type="caution">
    <text evidence="2">The sequence shown here is derived from an EMBL/GenBank/DDBJ whole genome shotgun (WGS) entry which is preliminary data.</text>
</comment>
<dbReference type="CDD" id="cd02440">
    <property type="entry name" value="AdoMet_MTases"/>
    <property type="match status" value="1"/>
</dbReference>
<feature type="domain" description="Methyltransferase type 12" evidence="1">
    <location>
        <begin position="60"/>
        <end position="155"/>
    </location>
</feature>
<dbReference type="EMBL" id="JAUJEA010000023">
    <property type="protein sequence ID" value="MDN5205659.1"/>
    <property type="molecule type" value="Genomic_DNA"/>
</dbReference>
<dbReference type="GO" id="GO:0008168">
    <property type="term" value="F:methyltransferase activity"/>
    <property type="evidence" value="ECO:0007669"/>
    <property type="project" value="UniProtKB-KW"/>
</dbReference>
<dbReference type="InterPro" id="IPR013217">
    <property type="entry name" value="Methyltransf_12"/>
</dbReference>
<name>A0ABT8KY01_9BACT</name>
<organism evidence="2 3">
    <name type="scientific">Splendidivirga corallicola</name>
    <dbReference type="NCBI Taxonomy" id="3051826"/>
    <lineage>
        <taxon>Bacteria</taxon>
        <taxon>Pseudomonadati</taxon>
        <taxon>Bacteroidota</taxon>
        <taxon>Cytophagia</taxon>
        <taxon>Cytophagales</taxon>
        <taxon>Splendidivirgaceae</taxon>
        <taxon>Splendidivirga</taxon>
    </lineage>
</organism>
<sequence length="268" mass="31572">MATSEIESRTSKQYWEDYWDDEQSAQMLGPIVRNPKDKQSEALYLPFDKFLSKMNFNSILEIGGAPGRFTAYFGNRYNSKIGILDFSDIGLQEAQHFLQIHTKNRFELYKKDLFKDSLDDVPLYDIVYSLGFVEHFENLRLSVEKHLALAKPKGLVIIGVPVLLGINKWLASNLAPQNLATHYTMIMDRRNWAFIEEIPNVEIVFNKYVGGFLPQMHHRLENPIFVNKVIYKLLHGVFRRIYKFMPYKDKVNSKYWSYYYYVVIKKLK</sequence>
<dbReference type="RefSeq" id="WP_346755679.1">
    <property type="nucleotide sequence ID" value="NZ_JAUJEA010000023.1"/>
</dbReference>
<evidence type="ECO:0000313" key="2">
    <source>
        <dbReference type="EMBL" id="MDN5205659.1"/>
    </source>
</evidence>
<dbReference type="EC" id="2.1.1.-" evidence="2"/>
<keyword evidence="3" id="KW-1185">Reference proteome</keyword>
<dbReference type="GO" id="GO:0032259">
    <property type="term" value="P:methylation"/>
    <property type="evidence" value="ECO:0007669"/>
    <property type="project" value="UniProtKB-KW"/>
</dbReference>
<keyword evidence="2" id="KW-0808">Transferase</keyword>
<dbReference type="InterPro" id="IPR029063">
    <property type="entry name" value="SAM-dependent_MTases_sf"/>
</dbReference>
<proteinExistence type="predicted"/>